<dbReference type="AlphaFoldDB" id="A0A674G728"/>
<feature type="compositionally biased region" description="Polar residues" evidence="1">
    <location>
        <begin position="16"/>
        <end position="25"/>
    </location>
</feature>
<sequence>RGSTAMAQGELASSRLPPSSTSAQPSRAAGAGTWDAKCNRGPEGTAQVLGLGSNSCRICQTGHGTEPLTARAGPSLPGYSEIFPSGLTYRTQSSN</sequence>
<feature type="region of interest" description="Disordered" evidence="1">
    <location>
        <begin position="1"/>
        <end position="36"/>
    </location>
</feature>
<proteinExistence type="predicted"/>
<organism evidence="2 3">
    <name type="scientific">Taeniopygia guttata</name>
    <name type="common">Zebra finch</name>
    <name type="synonym">Poephila guttata</name>
    <dbReference type="NCBI Taxonomy" id="59729"/>
    <lineage>
        <taxon>Eukaryota</taxon>
        <taxon>Metazoa</taxon>
        <taxon>Chordata</taxon>
        <taxon>Craniata</taxon>
        <taxon>Vertebrata</taxon>
        <taxon>Euteleostomi</taxon>
        <taxon>Archelosauria</taxon>
        <taxon>Archosauria</taxon>
        <taxon>Dinosauria</taxon>
        <taxon>Saurischia</taxon>
        <taxon>Theropoda</taxon>
        <taxon>Coelurosauria</taxon>
        <taxon>Aves</taxon>
        <taxon>Neognathae</taxon>
        <taxon>Neoaves</taxon>
        <taxon>Telluraves</taxon>
        <taxon>Australaves</taxon>
        <taxon>Passeriformes</taxon>
        <taxon>Passeroidea</taxon>
        <taxon>Estrildidae</taxon>
        <taxon>Estrildinae</taxon>
        <taxon>Taeniopygia</taxon>
    </lineage>
</organism>
<dbReference type="Proteomes" id="UP000007754">
    <property type="component" value="Chromosome 23"/>
</dbReference>
<reference evidence="2 3" key="1">
    <citation type="journal article" date="2010" name="Nature">
        <title>The genome of a songbird.</title>
        <authorList>
            <person name="Warren W.C."/>
            <person name="Clayton D.F."/>
            <person name="Ellegren H."/>
            <person name="Arnold A.P."/>
            <person name="Hillier L.W."/>
            <person name="Kunstner A."/>
            <person name="Searle S."/>
            <person name="White S."/>
            <person name="Vilella A.J."/>
            <person name="Fairley S."/>
            <person name="Heger A."/>
            <person name="Kong L."/>
            <person name="Ponting C.P."/>
            <person name="Jarvis E.D."/>
            <person name="Mello C.V."/>
            <person name="Minx P."/>
            <person name="Lovell P."/>
            <person name="Velho T.A."/>
            <person name="Ferris M."/>
            <person name="Balakrishnan C.N."/>
            <person name="Sinha S."/>
            <person name="Blatti C."/>
            <person name="London S.E."/>
            <person name="Li Y."/>
            <person name="Lin Y.C."/>
            <person name="George J."/>
            <person name="Sweedler J."/>
            <person name="Southey B."/>
            <person name="Gunaratne P."/>
            <person name="Watson M."/>
            <person name="Nam K."/>
            <person name="Backstrom N."/>
            <person name="Smeds L."/>
            <person name="Nabholz B."/>
            <person name="Itoh Y."/>
            <person name="Whitney O."/>
            <person name="Pfenning A.R."/>
            <person name="Howard J."/>
            <person name="Volker M."/>
            <person name="Skinner B.M."/>
            <person name="Griffin D.K."/>
            <person name="Ye L."/>
            <person name="McLaren W.M."/>
            <person name="Flicek P."/>
            <person name="Quesada V."/>
            <person name="Velasco G."/>
            <person name="Lopez-Otin C."/>
            <person name="Puente X.S."/>
            <person name="Olender T."/>
            <person name="Lancet D."/>
            <person name="Smit A.F."/>
            <person name="Hubley R."/>
            <person name="Konkel M.K."/>
            <person name="Walker J.A."/>
            <person name="Batzer M.A."/>
            <person name="Gu W."/>
            <person name="Pollock D.D."/>
            <person name="Chen L."/>
            <person name="Cheng Z."/>
            <person name="Eichler E.E."/>
            <person name="Stapley J."/>
            <person name="Slate J."/>
            <person name="Ekblom R."/>
            <person name="Birkhead T."/>
            <person name="Burke T."/>
            <person name="Burt D."/>
            <person name="Scharff C."/>
            <person name="Adam I."/>
            <person name="Richard H."/>
            <person name="Sultan M."/>
            <person name="Soldatov A."/>
            <person name="Lehrach H."/>
            <person name="Edwards S.V."/>
            <person name="Yang S.P."/>
            <person name="Li X."/>
            <person name="Graves T."/>
            <person name="Fulton L."/>
            <person name="Nelson J."/>
            <person name="Chinwalla A."/>
            <person name="Hou S."/>
            <person name="Mardis E.R."/>
            <person name="Wilson R.K."/>
        </authorList>
    </citation>
    <scope>NUCLEOTIDE SEQUENCE [LARGE SCALE GENOMIC DNA]</scope>
</reference>
<reference evidence="2" key="2">
    <citation type="submission" date="2025-08" db="UniProtKB">
        <authorList>
            <consortium name="Ensembl"/>
        </authorList>
    </citation>
    <scope>IDENTIFICATION</scope>
</reference>
<evidence type="ECO:0000313" key="3">
    <source>
        <dbReference type="Proteomes" id="UP000007754"/>
    </source>
</evidence>
<dbReference type="InParanoid" id="A0A674G728"/>
<keyword evidence="3" id="KW-1185">Reference proteome</keyword>
<protein>
    <submittedName>
        <fullName evidence="2">Uncharacterized protein</fullName>
    </submittedName>
</protein>
<accession>A0A674G728</accession>
<dbReference type="Ensembl" id="ENSTGUT00000021546.1">
    <property type="protein sequence ID" value="ENSTGUP00000018378.1"/>
    <property type="gene ID" value="ENSTGUG00000023287.1"/>
</dbReference>
<evidence type="ECO:0000256" key="1">
    <source>
        <dbReference type="SAM" id="MobiDB-lite"/>
    </source>
</evidence>
<reference evidence="2" key="3">
    <citation type="submission" date="2025-09" db="UniProtKB">
        <authorList>
            <consortium name="Ensembl"/>
        </authorList>
    </citation>
    <scope>IDENTIFICATION</scope>
</reference>
<evidence type="ECO:0000313" key="2">
    <source>
        <dbReference type="Ensembl" id="ENSTGUP00000018378.1"/>
    </source>
</evidence>
<name>A0A674G728_TAEGU</name>